<name>A0A812Q6B4_9DINO</name>
<dbReference type="Proteomes" id="UP000604046">
    <property type="component" value="Unassembled WGS sequence"/>
</dbReference>
<feature type="transmembrane region" description="Helical" evidence="1">
    <location>
        <begin position="50"/>
        <end position="73"/>
    </location>
</feature>
<gene>
    <name evidence="2" type="primary">rnz</name>
    <name evidence="2" type="ORF">SNAT2548_LOCUS19875</name>
</gene>
<evidence type="ECO:0000256" key="1">
    <source>
        <dbReference type="SAM" id="Phobius"/>
    </source>
</evidence>
<comment type="caution">
    <text evidence="2">The sequence shown here is derived from an EMBL/GenBank/DDBJ whole genome shotgun (WGS) entry which is preliminary data.</text>
</comment>
<protein>
    <submittedName>
        <fullName evidence="2">Rnz protein</fullName>
    </submittedName>
</protein>
<keyword evidence="1" id="KW-0812">Transmembrane</keyword>
<accession>A0A812Q6B4</accession>
<dbReference type="OrthoDB" id="413808at2759"/>
<dbReference type="EMBL" id="CAJNDS010002191">
    <property type="protein sequence ID" value="CAE7366123.1"/>
    <property type="molecule type" value="Genomic_DNA"/>
</dbReference>
<dbReference type="AlphaFoldDB" id="A0A812Q6B4"/>
<reference evidence="2" key="1">
    <citation type="submission" date="2021-02" db="EMBL/GenBank/DDBJ databases">
        <authorList>
            <person name="Dougan E. K."/>
            <person name="Rhodes N."/>
            <person name="Thang M."/>
            <person name="Chan C."/>
        </authorList>
    </citation>
    <scope>NUCLEOTIDE SEQUENCE</scope>
</reference>
<organism evidence="2 3">
    <name type="scientific">Symbiodinium natans</name>
    <dbReference type="NCBI Taxonomy" id="878477"/>
    <lineage>
        <taxon>Eukaryota</taxon>
        <taxon>Sar</taxon>
        <taxon>Alveolata</taxon>
        <taxon>Dinophyceae</taxon>
        <taxon>Suessiales</taxon>
        <taxon>Symbiodiniaceae</taxon>
        <taxon>Symbiodinium</taxon>
    </lineage>
</organism>
<sequence>MGSSRARILARLCIPLLILWNLGLAVFVLSPICVALFVTHPIRLSRAAVFVQSIVCAIYSLVLFVQLLMWLLYRALRPWYALTWMTKGKVSMPGLTHSKDIHPVILEADCLCGCEYAVSNYALLQLVTIALTSLVKSLLVALRCLKGLRNAQWANLITVLFNVPINIYPVTWASIDAELPPGVTEETETQGEPAFDPFVLMDEQLNSGNTRLELAAAWTWGGTSPPRCGDVTPRAADAIGCCGFPYARSLQDPVDPGSPTESTVPLLAA</sequence>
<proteinExistence type="predicted"/>
<feature type="transmembrane region" description="Helical" evidence="1">
    <location>
        <begin position="12"/>
        <end position="38"/>
    </location>
</feature>
<evidence type="ECO:0000313" key="3">
    <source>
        <dbReference type="Proteomes" id="UP000604046"/>
    </source>
</evidence>
<keyword evidence="3" id="KW-1185">Reference proteome</keyword>
<keyword evidence="1" id="KW-1133">Transmembrane helix</keyword>
<evidence type="ECO:0000313" key="2">
    <source>
        <dbReference type="EMBL" id="CAE7366123.1"/>
    </source>
</evidence>
<keyword evidence="1" id="KW-0472">Membrane</keyword>